<dbReference type="EMBL" id="CP000510">
    <property type="protein sequence ID" value="ABM02255.1"/>
    <property type="molecule type" value="Genomic_DNA"/>
</dbReference>
<sequence>MSQVVFYVFTTEEKSSSVAISAHFAYACRIAAFFYAQNKKVFIYTDSKEDAFAVDEYLWQFDGDSFVPHNLLGEGPKFGTPVEISWQVPLHPRPILINLSQKTPDFAINFQKIIDFVPFPEPQKIAARIRYSTYRKMGLTLSTQTVESNSTVESTNKTED</sequence>
<dbReference type="Pfam" id="PF04364">
    <property type="entry name" value="DNA_pol3_chi"/>
    <property type="match status" value="1"/>
</dbReference>
<reference evidence="1 2" key="1">
    <citation type="submission" date="2007-01" db="EMBL/GenBank/DDBJ databases">
        <title>Complete sequence of Psychromonas ingrahamii 37.</title>
        <authorList>
            <consortium name="US DOE Joint Genome Institute"/>
            <person name="Copeland A."/>
            <person name="Lucas S."/>
            <person name="Lapidus A."/>
            <person name="Barry K."/>
            <person name="Detter J.C."/>
            <person name="Glavina del Rio T."/>
            <person name="Hammon N."/>
            <person name="Israni S."/>
            <person name="Dalin E."/>
            <person name="Tice H."/>
            <person name="Pitluck S."/>
            <person name="Thompson L.S."/>
            <person name="Brettin T."/>
            <person name="Bruce D."/>
            <person name="Han C."/>
            <person name="Tapia R."/>
            <person name="Schmutz J."/>
            <person name="Larimer F."/>
            <person name="Land M."/>
            <person name="Hauser L."/>
            <person name="Kyrpides N."/>
            <person name="Ivanova N."/>
            <person name="Staley J."/>
            <person name="Richardson P."/>
        </authorList>
    </citation>
    <scope>NUCLEOTIDE SEQUENCE [LARGE SCALE GENOMIC DNA]</scope>
    <source>
        <strain evidence="1 2">37</strain>
    </source>
</reference>
<dbReference type="RefSeq" id="WP_011768814.1">
    <property type="nucleotide sequence ID" value="NC_008709.1"/>
</dbReference>
<evidence type="ECO:0000313" key="2">
    <source>
        <dbReference type="Proteomes" id="UP000000639"/>
    </source>
</evidence>
<protein>
    <submittedName>
        <fullName evidence="1">DNA polymerase III chi subunit, HolC</fullName>
    </submittedName>
</protein>
<proteinExistence type="predicted"/>
<dbReference type="Gene3D" id="3.40.50.10110">
    <property type="entry name" value="DNA polymerase III subunit chi"/>
    <property type="match status" value="1"/>
</dbReference>
<dbReference type="PANTHER" id="PTHR38767:SF1">
    <property type="entry name" value="DNA POLYMERASE III SUBUNIT CHI"/>
    <property type="match status" value="1"/>
</dbReference>
<dbReference type="InterPro" id="IPR007459">
    <property type="entry name" value="DNA_pol3_chi"/>
</dbReference>
<dbReference type="HOGENOM" id="CLU_131584_0_0_6"/>
<dbReference type="KEGG" id="pin:Ping_0394"/>
<dbReference type="Proteomes" id="UP000000639">
    <property type="component" value="Chromosome"/>
</dbReference>
<dbReference type="GO" id="GO:0006260">
    <property type="term" value="P:DNA replication"/>
    <property type="evidence" value="ECO:0007669"/>
    <property type="project" value="InterPro"/>
</dbReference>
<dbReference type="eggNOG" id="COG2927">
    <property type="taxonomic scope" value="Bacteria"/>
</dbReference>
<accession>A1SRZ0</accession>
<evidence type="ECO:0000313" key="1">
    <source>
        <dbReference type="EMBL" id="ABM02255.1"/>
    </source>
</evidence>
<organism evidence="1 2">
    <name type="scientific">Psychromonas ingrahamii (strain DSM 17664 / CCUG 51855 / 37)</name>
    <dbReference type="NCBI Taxonomy" id="357804"/>
    <lineage>
        <taxon>Bacteria</taxon>
        <taxon>Pseudomonadati</taxon>
        <taxon>Pseudomonadota</taxon>
        <taxon>Gammaproteobacteria</taxon>
        <taxon>Alteromonadales</taxon>
        <taxon>Psychromonadaceae</taxon>
        <taxon>Psychromonas</taxon>
    </lineage>
</organism>
<dbReference type="PANTHER" id="PTHR38767">
    <property type="entry name" value="DNA POLYMERASE III SUBUNIT CHI"/>
    <property type="match status" value="1"/>
</dbReference>
<name>A1SRZ0_PSYIN</name>
<gene>
    <name evidence="1" type="ordered locus">Ping_0394</name>
</gene>
<keyword evidence="2" id="KW-1185">Reference proteome</keyword>
<dbReference type="GO" id="GO:0032298">
    <property type="term" value="P:positive regulation of DNA-templated DNA replication initiation"/>
    <property type="evidence" value="ECO:0007669"/>
    <property type="project" value="TreeGrafter"/>
</dbReference>
<dbReference type="AlphaFoldDB" id="A1SRZ0"/>
<dbReference type="GO" id="GO:0003677">
    <property type="term" value="F:DNA binding"/>
    <property type="evidence" value="ECO:0007669"/>
    <property type="project" value="InterPro"/>
</dbReference>
<dbReference type="STRING" id="357804.Ping_0394"/>
<dbReference type="GO" id="GO:0003887">
    <property type="term" value="F:DNA-directed DNA polymerase activity"/>
    <property type="evidence" value="ECO:0007669"/>
    <property type="project" value="InterPro"/>
</dbReference>
<dbReference type="SUPFAM" id="SSF102400">
    <property type="entry name" value="DNA polymerase III chi subunit"/>
    <property type="match status" value="1"/>
</dbReference>
<dbReference type="InterPro" id="IPR036768">
    <property type="entry name" value="PolIII_chi_sf"/>
</dbReference>
<dbReference type="OrthoDB" id="5297568at2"/>